<evidence type="ECO:0000313" key="2">
    <source>
        <dbReference type="EMBL" id="KAK2166100.1"/>
    </source>
</evidence>
<dbReference type="SUPFAM" id="SSF53098">
    <property type="entry name" value="Ribonuclease H-like"/>
    <property type="match status" value="1"/>
</dbReference>
<organism evidence="2 3">
    <name type="scientific">Paralvinella palmiformis</name>
    <dbReference type="NCBI Taxonomy" id="53620"/>
    <lineage>
        <taxon>Eukaryota</taxon>
        <taxon>Metazoa</taxon>
        <taxon>Spiralia</taxon>
        <taxon>Lophotrochozoa</taxon>
        <taxon>Annelida</taxon>
        <taxon>Polychaeta</taxon>
        <taxon>Sedentaria</taxon>
        <taxon>Canalipalpata</taxon>
        <taxon>Terebellida</taxon>
        <taxon>Terebelliformia</taxon>
        <taxon>Alvinellidae</taxon>
        <taxon>Paralvinella</taxon>
    </lineage>
</organism>
<dbReference type="EMBL" id="JAODUP010000042">
    <property type="protein sequence ID" value="KAK2166100.1"/>
    <property type="molecule type" value="Genomic_DNA"/>
</dbReference>
<sequence>MERQVNAISKVRRYITLDACKTLAHALVISRLDYGNALLYGLPSTLMTRLQKVQNSSARKALDAVPHRRLIKKLEAYGIKGGLLIWIENFLSERDRLETLRLPSLCYRKRRGDMLQVYEILKGIDRLESNPFFSLADISNTSGNICTDNAKNMERMQAALQQDDPDLTVYGCSAHWLNLLGQDLTTQSVMKHIVEVQKNVKDMADQLRPVANAIDCCQADSASLAAACDTWLSLLDHPKLQSPALKHIVVRRLKQAILPEHLTAYKLHPEYQGAKLSAAQTEVMNEFLVSKYPTFISELITFQAKSSPYPKAIFTEAALSIDTITWWNAMKPNGMNSDFVVRLLHHLHQSNEFSQTLVKFTTKSGTNLATTRHQNEKPPLPEGGAQPYMTSSAYPSQPAAAAASYNQFRYNQQQDPALTQTPLLPTTSNRSTLRGKWTVGSGLIDGYLQIRLIDLVAGAEVDDLVDTEV</sequence>
<reference evidence="2" key="1">
    <citation type="journal article" date="2023" name="Mol. Biol. Evol.">
        <title>Third-Generation Sequencing Reveals the Adaptive Role of the Epigenome in Three Deep-Sea Polychaetes.</title>
        <authorList>
            <person name="Perez M."/>
            <person name="Aroh O."/>
            <person name="Sun Y."/>
            <person name="Lan Y."/>
            <person name="Juniper S.K."/>
            <person name="Young C.R."/>
            <person name="Angers B."/>
            <person name="Qian P.Y."/>
        </authorList>
    </citation>
    <scope>NUCLEOTIDE SEQUENCE</scope>
    <source>
        <strain evidence="2">P08H-3</strain>
    </source>
</reference>
<protein>
    <submittedName>
        <fullName evidence="2">Uncharacterized protein</fullName>
    </submittedName>
</protein>
<gene>
    <name evidence="2" type="ORF">LSH36_42g09129</name>
</gene>
<evidence type="ECO:0000256" key="1">
    <source>
        <dbReference type="SAM" id="MobiDB-lite"/>
    </source>
</evidence>
<dbReference type="Proteomes" id="UP001208570">
    <property type="component" value="Unassembled WGS sequence"/>
</dbReference>
<accession>A0AAD9K7X7</accession>
<dbReference type="InterPro" id="IPR012337">
    <property type="entry name" value="RNaseH-like_sf"/>
</dbReference>
<name>A0AAD9K7X7_9ANNE</name>
<keyword evidence="3" id="KW-1185">Reference proteome</keyword>
<feature type="region of interest" description="Disordered" evidence="1">
    <location>
        <begin position="369"/>
        <end position="390"/>
    </location>
</feature>
<evidence type="ECO:0000313" key="3">
    <source>
        <dbReference type="Proteomes" id="UP001208570"/>
    </source>
</evidence>
<proteinExistence type="predicted"/>
<comment type="caution">
    <text evidence="2">The sequence shown here is derived from an EMBL/GenBank/DDBJ whole genome shotgun (WGS) entry which is preliminary data.</text>
</comment>
<dbReference type="AlphaFoldDB" id="A0AAD9K7X7"/>